<comment type="caution">
    <text evidence="7">The sequence shown here is derived from an EMBL/GenBank/DDBJ whole genome shotgun (WGS) entry which is preliminary data.</text>
</comment>
<evidence type="ECO:0000313" key="7">
    <source>
        <dbReference type="EMBL" id="RGE74185.1"/>
    </source>
</evidence>
<evidence type="ECO:0000313" key="6">
    <source>
        <dbReference type="EMBL" id="RGE64419.1"/>
    </source>
</evidence>
<dbReference type="InterPro" id="IPR003439">
    <property type="entry name" value="ABC_transporter-like_ATP-bd"/>
</dbReference>
<evidence type="ECO:0000259" key="5">
    <source>
        <dbReference type="PROSITE" id="PS50893"/>
    </source>
</evidence>
<dbReference type="InterPro" id="IPR003593">
    <property type="entry name" value="AAA+_ATPase"/>
</dbReference>
<organism evidence="7 9">
    <name type="scientific">Eisenbergiella massiliensis</name>
    <dbReference type="NCBI Taxonomy" id="1720294"/>
    <lineage>
        <taxon>Bacteria</taxon>
        <taxon>Bacillati</taxon>
        <taxon>Bacillota</taxon>
        <taxon>Clostridia</taxon>
        <taxon>Lachnospirales</taxon>
        <taxon>Lachnospiraceae</taxon>
        <taxon>Eisenbergiella</taxon>
    </lineage>
</organism>
<dbReference type="AlphaFoldDB" id="A0A3E3J4F0"/>
<dbReference type="RefSeq" id="WP_117530565.1">
    <property type="nucleotide sequence ID" value="NZ_JBKVAZ010000002.1"/>
</dbReference>
<dbReference type="Pfam" id="PF00005">
    <property type="entry name" value="ABC_tran"/>
    <property type="match status" value="1"/>
</dbReference>
<dbReference type="PANTHER" id="PTHR43335">
    <property type="entry name" value="ABC TRANSPORTER, ATP-BINDING PROTEIN"/>
    <property type="match status" value="1"/>
</dbReference>
<accession>A0A3E3J4F0</accession>
<dbReference type="InterPro" id="IPR027417">
    <property type="entry name" value="P-loop_NTPase"/>
</dbReference>
<dbReference type="GO" id="GO:0016887">
    <property type="term" value="F:ATP hydrolysis activity"/>
    <property type="evidence" value="ECO:0007669"/>
    <property type="project" value="InterPro"/>
</dbReference>
<evidence type="ECO:0000256" key="1">
    <source>
        <dbReference type="ARBA" id="ARBA00005417"/>
    </source>
</evidence>
<name>A0A3E3J4F0_9FIRM</name>
<evidence type="ECO:0000256" key="4">
    <source>
        <dbReference type="ARBA" id="ARBA00022840"/>
    </source>
</evidence>
<evidence type="ECO:0000313" key="9">
    <source>
        <dbReference type="Proteomes" id="UP000261166"/>
    </source>
</evidence>
<dbReference type="PROSITE" id="PS50893">
    <property type="entry name" value="ABC_TRANSPORTER_2"/>
    <property type="match status" value="1"/>
</dbReference>
<dbReference type="Gene3D" id="3.40.50.300">
    <property type="entry name" value="P-loop containing nucleotide triphosphate hydrolases"/>
    <property type="match status" value="1"/>
</dbReference>
<evidence type="ECO:0000313" key="8">
    <source>
        <dbReference type="Proteomes" id="UP000260812"/>
    </source>
</evidence>
<keyword evidence="4 7" id="KW-0067">ATP-binding</keyword>
<keyword evidence="3" id="KW-0547">Nucleotide-binding</keyword>
<dbReference type="EMBL" id="QVLV01000002">
    <property type="protein sequence ID" value="RGE64419.1"/>
    <property type="molecule type" value="Genomic_DNA"/>
</dbReference>
<evidence type="ECO:0000256" key="3">
    <source>
        <dbReference type="ARBA" id="ARBA00022741"/>
    </source>
</evidence>
<gene>
    <name evidence="7" type="ORF">DWY69_03705</name>
    <name evidence="6" type="ORF">DXC51_05040</name>
</gene>
<dbReference type="GeneID" id="97986266"/>
<keyword evidence="8" id="KW-1185">Reference proteome</keyword>
<reference evidence="7 9" key="1">
    <citation type="submission" date="2018-08" db="EMBL/GenBank/DDBJ databases">
        <title>A genome reference for cultivated species of the human gut microbiota.</title>
        <authorList>
            <person name="Zou Y."/>
            <person name="Xue W."/>
            <person name="Luo G."/>
        </authorList>
    </citation>
    <scope>NUCLEOTIDE SEQUENCE [LARGE SCALE GENOMIC DNA]</scope>
    <source>
        <strain evidence="7 9">AF26-4BH</strain>
        <strain evidence="6">TF05-5AC</strain>
    </source>
</reference>
<dbReference type="GO" id="GO:0005524">
    <property type="term" value="F:ATP binding"/>
    <property type="evidence" value="ECO:0007669"/>
    <property type="project" value="UniProtKB-KW"/>
</dbReference>
<dbReference type="EMBL" id="QVLU01000002">
    <property type="protein sequence ID" value="RGE74185.1"/>
    <property type="molecule type" value="Genomic_DNA"/>
</dbReference>
<comment type="similarity">
    <text evidence="1">Belongs to the ABC transporter superfamily.</text>
</comment>
<evidence type="ECO:0000256" key="2">
    <source>
        <dbReference type="ARBA" id="ARBA00022448"/>
    </source>
</evidence>
<proteinExistence type="inferred from homology"/>
<dbReference type="Proteomes" id="UP000261166">
    <property type="component" value="Unassembled WGS sequence"/>
</dbReference>
<sequence length="303" mass="33123">MEVVQTRALSKVYGKKSAVDELSMTVHEGDIYGFIGKNGAGKSTALKMLCSLAAPTSGEIAIFGRPVTDSVSRKRTGILIESPGIYPGLGAEDNMMQKAVCLGLVDGKKKVRELLSLVGLSDTGKKKTKQFSMGMKQRLGIAMALLGSPDLLILDEPVNGLDPEGIVKVRALLQKLNQERGITILISSHILGELGKLATRYGVIRDGRMVQEITAQQLEENCRDYLHVRVNRPKEAAVCLEKKLGLTQYEVRPEGRLQIYGSCDGGEVSNALTQEGIVIQELYRHRRDTEEYFLEMMGGGENA</sequence>
<dbReference type="SUPFAM" id="SSF52540">
    <property type="entry name" value="P-loop containing nucleoside triphosphate hydrolases"/>
    <property type="match status" value="1"/>
</dbReference>
<keyword evidence="2" id="KW-0813">Transport</keyword>
<feature type="domain" description="ABC transporter" evidence="5">
    <location>
        <begin position="4"/>
        <end position="231"/>
    </location>
</feature>
<dbReference type="SMART" id="SM00382">
    <property type="entry name" value="AAA"/>
    <property type="match status" value="1"/>
</dbReference>
<dbReference type="PANTHER" id="PTHR43335:SF8">
    <property type="entry name" value="ABC TRANSPORTER, ATP-BINDING PROTEIN"/>
    <property type="match status" value="1"/>
</dbReference>
<protein>
    <submittedName>
        <fullName evidence="7">ATP-binding cassette domain-containing protein</fullName>
    </submittedName>
</protein>
<dbReference type="OrthoDB" id="9809205at2"/>
<dbReference type="Proteomes" id="UP000260812">
    <property type="component" value="Unassembled WGS sequence"/>
</dbReference>